<keyword evidence="1" id="KW-0732">Signal</keyword>
<dbReference type="SUPFAM" id="SSF53300">
    <property type="entry name" value="vWA-like"/>
    <property type="match status" value="1"/>
</dbReference>
<dbReference type="InterPro" id="IPR002035">
    <property type="entry name" value="VWF_A"/>
</dbReference>
<dbReference type="OrthoDB" id="9783818at2"/>
<reference evidence="4" key="1">
    <citation type="submission" date="2015-07" db="EMBL/GenBank/DDBJ databases">
        <authorList>
            <person name="Rodrigo-Torres Lidia"/>
            <person name="Arahal R.David."/>
        </authorList>
    </citation>
    <scope>NUCLEOTIDE SEQUENCE [LARGE SCALE GENOMIC DNA]</scope>
    <source>
        <strain evidence="4">CECT 5096</strain>
    </source>
</reference>
<dbReference type="PROSITE" id="PS50234">
    <property type="entry name" value="VWFA"/>
    <property type="match status" value="1"/>
</dbReference>
<dbReference type="AlphaFoldDB" id="A0A0M6ZHL0"/>
<protein>
    <submittedName>
        <fullName evidence="3">Mg-chelatase subunit ChlD</fullName>
    </submittedName>
</protein>
<dbReference type="STRING" id="311410.LA5095_00215"/>
<feature type="chain" id="PRO_5009787796" evidence="1">
    <location>
        <begin position="22"/>
        <end position="683"/>
    </location>
</feature>
<sequence length="683" mass="73814">MFRPLVFAITALSVFSSHSLAADKVAIVFDGSGSMWGQIEGRTKIEIARDAMTNVLGTLPADLELGLFAYGHREKGNCADIELIVPPATGTGAAIKAATDRITPKGKTPLSASVRQAAETMRFTEDKATVVLVTDGIETCNADPCALGNELARLGVNFTAHVIGFGLSEEEGRQVACLAENTGGLYIQAGSTAELSDALTATVETVPVEEAAAEPAQLPDALLEAPDEAEIGSRIDVTWQGPGGRYDQIELHDPMARGGEGKRLRSKAIVNGDFDNNQVTMTVVTDPGTYELRYWDGTGRQILATRAIDVIPAEVALFAPDETAMARPVTVEWIGPGGRYDAVQLYDVSARGGEGKVLHNKRLRNDDFDNNKVTLPTPAKPGAYQLRYYAGEDKTVLATRSLDIIEAPVTLETEEAAEAGKPIVVDWVGPGARYDSVRLVDAANGKKLHEKRLRNDDFDNQRVTLPGPVKAGPYELHYYNGDNKAVLATVPVEVTAAVVALEAPDEIGQGRHVTVVWTGPGARYDSVQFFDPRARAGDGRVVHQKRLRNDDFDNSKVTLPSAAKPGDYELRYYNGDNKTVMLTRPIAVVPLEIAIEGPESVETGTKFSVSWKGPGARYDSVQIWDPKARGGKGRAVFERRVWSGDIDAQTVNLNAPKEAGDYELRYFNGDNKAVLVTRPLSVQ</sequence>
<feature type="signal peptide" evidence="1">
    <location>
        <begin position="1"/>
        <end position="21"/>
    </location>
</feature>
<organism evidence="3 4">
    <name type="scientific">Roseibium album</name>
    <dbReference type="NCBI Taxonomy" id="311410"/>
    <lineage>
        <taxon>Bacteria</taxon>
        <taxon>Pseudomonadati</taxon>
        <taxon>Pseudomonadota</taxon>
        <taxon>Alphaproteobacteria</taxon>
        <taxon>Hyphomicrobiales</taxon>
        <taxon>Stappiaceae</taxon>
        <taxon>Roseibium</taxon>
    </lineage>
</organism>
<evidence type="ECO:0000256" key="1">
    <source>
        <dbReference type="SAM" id="SignalP"/>
    </source>
</evidence>
<dbReference type="GeneID" id="97670703"/>
<dbReference type="InterPro" id="IPR036465">
    <property type="entry name" value="vWFA_dom_sf"/>
</dbReference>
<evidence type="ECO:0000313" key="3">
    <source>
        <dbReference type="EMBL" id="CTQ72734.1"/>
    </source>
</evidence>
<dbReference type="Gene3D" id="3.40.50.410">
    <property type="entry name" value="von Willebrand factor, type A domain"/>
    <property type="match status" value="1"/>
</dbReference>
<feature type="domain" description="VWFA" evidence="2">
    <location>
        <begin position="24"/>
        <end position="206"/>
    </location>
</feature>
<proteinExistence type="predicted"/>
<evidence type="ECO:0000259" key="2">
    <source>
        <dbReference type="PROSITE" id="PS50234"/>
    </source>
</evidence>
<dbReference type="RefSeq" id="WP_055111192.1">
    <property type="nucleotide sequence ID" value="NZ_CXWA01000006.1"/>
</dbReference>
<accession>A0A0M6ZHL0</accession>
<evidence type="ECO:0000313" key="4">
    <source>
        <dbReference type="Proteomes" id="UP000049983"/>
    </source>
</evidence>
<dbReference type="Proteomes" id="UP000049983">
    <property type="component" value="Unassembled WGS sequence"/>
</dbReference>
<dbReference type="EMBL" id="CXWC01000011">
    <property type="protein sequence ID" value="CTQ72734.1"/>
    <property type="molecule type" value="Genomic_DNA"/>
</dbReference>
<keyword evidence="4" id="KW-1185">Reference proteome</keyword>
<gene>
    <name evidence="3" type="ORF">LA5096_03356</name>
</gene>
<name>A0A0M6ZHL0_9HYPH</name>
<dbReference type="SMART" id="SM00327">
    <property type="entry name" value="VWA"/>
    <property type="match status" value="1"/>
</dbReference>
<dbReference type="Pfam" id="PF13519">
    <property type="entry name" value="VWA_2"/>
    <property type="match status" value="1"/>
</dbReference>